<feature type="compositionally biased region" description="Basic and acidic residues" evidence="1">
    <location>
        <begin position="1"/>
        <end position="16"/>
    </location>
</feature>
<accession>A0A8S5V0K3</accession>
<protein>
    <recommendedName>
        <fullName evidence="3">DUF4494 domain-containing protein</fullName>
    </recommendedName>
</protein>
<evidence type="ECO:0000256" key="1">
    <source>
        <dbReference type="SAM" id="MobiDB-lite"/>
    </source>
</evidence>
<feature type="region of interest" description="Disordered" evidence="1">
    <location>
        <begin position="1"/>
        <end position="32"/>
    </location>
</feature>
<dbReference type="EMBL" id="BK016178">
    <property type="protein sequence ID" value="DAG00220.1"/>
    <property type="molecule type" value="Genomic_DNA"/>
</dbReference>
<evidence type="ECO:0008006" key="3">
    <source>
        <dbReference type="Google" id="ProtNLM"/>
    </source>
</evidence>
<sequence>MNKTESKPQEEAKTQDKSQNQPKESFIGTGNGFSLRSRTSTWFECKVRYEKTQEDGSDKLVNELYVVDALSFTEAEASIIDNMAVYVSGELKIANINPANYNEIFFSDIDDDDLWFKARLAFITIDEKKDKEKRTYVNYLIQAKCIERAKRYVDEVMGKTMIDYELKSLSETKIFDVFENEPSTDNKQKEKDGKTE</sequence>
<dbReference type="Pfam" id="PF14902">
    <property type="entry name" value="DUF4494"/>
    <property type="match status" value="1"/>
</dbReference>
<name>A0A8S5V0K3_9CAUD</name>
<evidence type="ECO:0000313" key="2">
    <source>
        <dbReference type="EMBL" id="DAG00220.1"/>
    </source>
</evidence>
<organism evidence="2">
    <name type="scientific">Podoviridae sp. ctJDl18</name>
    <dbReference type="NCBI Taxonomy" id="2825242"/>
    <lineage>
        <taxon>Viruses</taxon>
        <taxon>Duplodnaviria</taxon>
        <taxon>Heunggongvirae</taxon>
        <taxon>Uroviricota</taxon>
        <taxon>Caudoviricetes</taxon>
    </lineage>
</organism>
<proteinExistence type="predicted"/>
<dbReference type="InterPro" id="IPR027848">
    <property type="entry name" value="DUF4494"/>
</dbReference>
<reference evidence="2" key="1">
    <citation type="journal article" date="2021" name="Proc. Natl. Acad. Sci. U.S.A.">
        <title>A Catalog of Tens of Thousands of Viruses from Human Metagenomes Reveals Hidden Associations with Chronic Diseases.</title>
        <authorList>
            <person name="Tisza M.J."/>
            <person name="Buck C.B."/>
        </authorList>
    </citation>
    <scope>NUCLEOTIDE SEQUENCE</scope>
    <source>
        <strain evidence="2">CtJDl18</strain>
    </source>
</reference>